<evidence type="ECO:0000256" key="1">
    <source>
        <dbReference type="ARBA" id="ARBA00022679"/>
    </source>
</evidence>
<dbReference type="InterPro" id="IPR014030">
    <property type="entry name" value="Ketoacyl_synth_N"/>
</dbReference>
<feature type="region of interest" description="Disordered" evidence="2">
    <location>
        <begin position="257"/>
        <end position="278"/>
    </location>
</feature>
<dbReference type="InterPro" id="IPR000794">
    <property type="entry name" value="Beta-ketoacyl_synthase"/>
</dbReference>
<keyword evidence="5" id="KW-1185">Reference proteome</keyword>
<dbReference type="RefSeq" id="WP_311035915.1">
    <property type="nucleotide sequence ID" value="NZ_CP117522.1"/>
</dbReference>
<feature type="domain" description="Beta-ketoacyl synthase-like N-terminal" evidence="3">
    <location>
        <begin position="46"/>
        <end position="184"/>
    </location>
</feature>
<evidence type="ECO:0000259" key="3">
    <source>
        <dbReference type="Pfam" id="PF00109"/>
    </source>
</evidence>
<evidence type="ECO:0000256" key="2">
    <source>
        <dbReference type="SAM" id="MobiDB-lite"/>
    </source>
</evidence>
<feature type="region of interest" description="Disordered" evidence="2">
    <location>
        <begin position="360"/>
        <end position="387"/>
    </location>
</feature>
<name>A0ABY9UY92_9ACTN</name>
<dbReference type="Gene3D" id="3.40.47.10">
    <property type="match status" value="1"/>
</dbReference>
<sequence length="458" mass="44730">MAHGPGDIVVTGVGLALPGAETPAALLRRTADPATGPAPEPFDPAARIGRRGHRYKDRATRLALCAALDALRNAGLIPPDGEEVTVPGDTVGVVASSNLGNLDTACLTAAAIAERSAMDLSPMSLPNASSNVIASWVAIRHGLRGPNLMLCNGATSGLDAVHWGATLVTAGRVRRAVVIGVETHNAVVEDLLGRPADELLDGAAALVVEGARWAEARGARAAAALGPYERRAGLTGCIAALLPGGAAPGAWFTPERYTEEPAEGPAEGPAEPAPVPRSVPRYDVTRAVGRASGALGVLQCAAAVGWLAQAGDGMGGVSGPGAVAAPGAGTGTRAGGGPGTGDGAASGVGDGVEGRAGIGAASGAGGRAASASGAGNRAAFGAGSRAAPDPVAASAPAWVAASDPASGSAPAPASRQALITSGDDTADAVAGLLLRPTPARCHRPPAARAPLSAMECSR</sequence>
<reference evidence="4 5" key="1">
    <citation type="submission" date="2023-02" db="EMBL/GenBank/DDBJ databases">
        <title>Streptomyces sp. SCA4-21 with antifungal activity against Fusarium oxysporum f. sp. cubense, Streptomyces sp. SCA2-17 with antifungal activity against Fusarium oxysporum f. sp. cubense.</title>
        <authorList>
            <person name="Qi D."/>
        </authorList>
    </citation>
    <scope>NUCLEOTIDE SEQUENCE [LARGE SCALE GENOMIC DNA]</scope>
    <source>
        <strain evidence="4 5">SCA4-21</strain>
    </source>
</reference>
<evidence type="ECO:0000313" key="4">
    <source>
        <dbReference type="EMBL" id="WNE96795.1"/>
    </source>
</evidence>
<protein>
    <submittedName>
        <fullName evidence="4">Beta-ketoacyl synthase N-terminal-like domain-containing protein</fullName>
    </submittedName>
</protein>
<feature type="compositionally biased region" description="Low complexity" evidence="2">
    <location>
        <begin position="367"/>
        <end position="387"/>
    </location>
</feature>
<dbReference type="PANTHER" id="PTHR11712:SF336">
    <property type="entry name" value="3-OXOACYL-[ACYL-CARRIER-PROTEIN] SYNTHASE, MITOCHONDRIAL"/>
    <property type="match status" value="1"/>
</dbReference>
<dbReference type="SUPFAM" id="SSF53901">
    <property type="entry name" value="Thiolase-like"/>
    <property type="match status" value="1"/>
</dbReference>
<proteinExistence type="predicted"/>
<dbReference type="EMBL" id="CP117522">
    <property type="protein sequence ID" value="WNE96795.1"/>
    <property type="molecule type" value="Genomic_DNA"/>
</dbReference>
<gene>
    <name evidence="4" type="ORF">PS467_16385</name>
</gene>
<dbReference type="Pfam" id="PF00109">
    <property type="entry name" value="ketoacyl-synt"/>
    <property type="match status" value="1"/>
</dbReference>
<feature type="region of interest" description="Disordered" evidence="2">
    <location>
        <begin position="328"/>
        <end position="348"/>
    </location>
</feature>
<keyword evidence="1" id="KW-0808">Transferase</keyword>
<dbReference type="Proteomes" id="UP001305606">
    <property type="component" value="Chromosome"/>
</dbReference>
<dbReference type="PANTHER" id="PTHR11712">
    <property type="entry name" value="POLYKETIDE SYNTHASE-RELATED"/>
    <property type="match status" value="1"/>
</dbReference>
<dbReference type="InterPro" id="IPR016039">
    <property type="entry name" value="Thiolase-like"/>
</dbReference>
<accession>A0ABY9UY92</accession>
<evidence type="ECO:0000313" key="5">
    <source>
        <dbReference type="Proteomes" id="UP001305606"/>
    </source>
</evidence>
<feature type="region of interest" description="Disordered" evidence="2">
    <location>
        <begin position="31"/>
        <end position="50"/>
    </location>
</feature>
<organism evidence="4 5">
    <name type="scientific">Streptomyces luomodiensis</name>
    <dbReference type="NCBI Taxonomy" id="3026192"/>
    <lineage>
        <taxon>Bacteria</taxon>
        <taxon>Bacillati</taxon>
        <taxon>Actinomycetota</taxon>
        <taxon>Actinomycetes</taxon>
        <taxon>Kitasatosporales</taxon>
        <taxon>Streptomycetaceae</taxon>
        <taxon>Streptomyces</taxon>
    </lineage>
</organism>